<dbReference type="InterPro" id="IPR041677">
    <property type="entry name" value="DNA2/NAM7_AAA_11"/>
</dbReference>
<dbReference type="Proteomes" id="UP000316726">
    <property type="component" value="Chromosome 2"/>
</dbReference>
<protein>
    <submittedName>
        <fullName evidence="3">P-loop-containing nucleoside triphosphate hydrolase</fullName>
    </submittedName>
</protein>
<dbReference type="STRING" id="1764295.A0A5B8MF41"/>
<proteinExistence type="predicted"/>
<feature type="domain" description="DNA2/NAM7 helicase-like C-terminal" evidence="2">
    <location>
        <begin position="888"/>
        <end position="1069"/>
    </location>
</feature>
<accession>A0A5B8MF41</accession>
<dbReference type="InterPro" id="IPR045055">
    <property type="entry name" value="DNA2/NAM7-like"/>
</dbReference>
<dbReference type="CDD" id="cd18808">
    <property type="entry name" value="SF1_C_Upf1"/>
    <property type="match status" value="1"/>
</dbReference>
<dbReference type="GO" id="GO:0043186">
    <property type="term" value="C:P granule"/>
    <property type="evidence" value="ECO:0007669"/>
    <property type="project" value="TreeGrafter"/>
</dbReference>
<feature type="domain" description="DNA2/NAM7 helicase helicase" evidence="1">
    <location>
        <begin position="792"/>
        <end position="868"/>
    </location>
</feature>
<evidence type="ECO:0000313" key="4">
    <source>
        <dbReference type="Proteomes" id="UP000316726"/>
    </source>
</evidence>
<sequence length="1162" mass="128833">MFRYDAPHGVTMPNNGGQYVFKSIQQTRPAFEKRVQQCMDAIQKSEKYQCSPSVTIALLALLVTKVEHNAREFSFCYDQSVLVSAKAITKVTQTVATGQQSEGNERLTTRALKWLVYQYKSGTLFPKIIGGLGIGQPVVKDHNPPNHQHHQKPEIVTKAQGHLPQATGAQLIVDLLTMLQQVGGRFDSTSPDHLGEASEDRAGHPSVCTPASGYPLELYQLRERGELKQVVGEAFRRRPKKHKEGVVVRDSVRFFDLGKESSQKRKYRAMTYKNRGRRPVFLIRAGFRNALNASNFELTDDFGITDDFEDREEVLMLRPGHEYQITVIMTGRSDSEIQEEPVVSVVFWNEECGFNACHATILVIPFSTEEEKAGGGRSLSSEAEVYISKSLSSLFDEMASHVKGVESLPLISGLIKVGILPQPSHNLISTPFKSFSDTNASHAFNRMHGLRLPPWNGEMQDNKEYRKFQRGILCQEVDEMRGMRNLQMFHIPFHRGVVEFRTRRYQYVRQNKGESNHGPYSGPMLNKLCNLKNKLPCVLFDVPGLLEKDPELKAGALVHVRGAEETEKEFILIVIATHNSTAILLAPDAVFEMLDTNWHVTFQIDFDKYRNMYSTLGLAYGLRVFDFDKEFQCALGGSKLTKQELKKVKVPVLNDSQLQVVGKVCKALRTTTERAQTQPTYITCRGPAGTGKSLTAVMTAALVAKEASPRRILICTPGEFTCDLLAEALAKELEKHKTKKQQNAKSGLLKRGSVIRLNDPKRPLAFASKGVLPLCKLDENVGCFTIPPPEELAKYQVVCTSCSSCWFLHRGQTNLAAAQNFDLCVVDEAGQATLADLMGPLSCMGPAQGGGKTEKCVLLLGDEHQLGPSSAAVNDTVGSVFEYFRTDVRLSMNYRSNQELLEIPKALFYGEDLEAVAPPTEVNAPDVRQTDIFSNVENSSASILTVCCQAGKHQRSSIYSKGRSCFNAVEANTVKDICLQFIGKQIASAASISVISLSRAQNGLIRKELRHVGLSEIRCGTVDDFQGQQGDVVIISTVASSIKALDCDEKRFNVATTRARRLVIVVGSSKVLKDKRAGPWNELTQMCMKKNVVLNFKGQSDQGSAVEEREETLTKVATLAKTALLGVGHEETMFPDNLYDTNISLGWAATDDEFNLPARIVL</sequence>
<dbReference type="Pfam" id="PF13086">
    <property type="entry name" value="AAA_11"/>
    <property type="match status" value="1"/>
</dbReference>
<reference evidence="3 4" key="1">
    <citation type="submission" date="2018-07" db="EMBL/GenBank/DDBJ databases">
        <title>The complete nuclear genome of the prasinophyte Chloropicon primus (CCMP1205).</title>
        <authorList>
            <person name="Pombert J.-F."/>
            <person name="Otis C."/>
            <person name="Turmel M."/>
            <person name="Lemieux C."/>
        </authorList>
    </citation>
    <scope>NUCLEOTIDE SEQUENCE [LARGE SCALE GENOMIC DNA]</scope>
    <source>
        <strain evidence="3 4">CCMP1205</strain>
    </source>
</reference>
<dbReference type="OrthoDB" id="6513042at2759"/>
<dbReference type="GO" id="GO:0005829">
    <property type="term" value="C:cytosol"/>
    <property type="evidence" value="ECO:0007669"/>
    <property type="project" value="TreeGrafter"/>
</dbReference>
<gene>
    <name evidence="3" type="ORF">A3770_02p15670</name>
</gene>
<keyword evidence="4" id="KW-1185">Reference proteome</keyword>
<dbReference type="AlphaFoldDB" id="A0A5B8MF41"/>
<keyword evidence="3" id="KW-0378">Hydrolase</keyword>
<organism evidence="3 4">
    <name type="scientific">Chloropicon primus</name>
    <dbReference type="NCBI Taxonomy" id="1764295"/>
    <lineage>
        <taxon>Eukaryota</taxon>
        <taxon>Viridiplantae</taxon>
        <taxon>Chlorophyta</taxon>
        <taxon>Chloropicophyceae</taxon>
        <taxon>Chloropicales</taxon>
        <taxon>Chloropicaceae</taxon>
        <taxon>Chloropicon</taxon>
    </lineage>
</organism>
<dbReference type="GO" id="GO:0035194">
    <property type="term" value="P:regulatory ncRNA-mediated post-transcriptional gene silencing"/>
    <property type="evidence" value="ECO:0007669"/>
    <property type="project" value="TreeGrafter"/>
</dbReference>
<evidence type="ECO:0000313" key="3">
    <source>
        <dbReference type="EMBL" id="QDZ19049.1"/>
    </source>
</evidence>
<name>A0A5B8MF41_9CHLO</name>
<dbReference type="PANTHER" id="PTHR10887:SF322">
    <property type="entry name" value="HELICASE MOV-10"/>
    <property type="match status" value="1"/>
</dbReference>
<dbReference type="GO" id="GO:0004386">
    <property type="term" value="F:helicase activity"/>
    <property type="evidence" value="ECO:0007669"/>
    <property type="project" value="InterPro"/>
</dbReference>
<evidence type="ECO:0000259" key="1">
    <source>
        <dbReference type="Pfam" id="PF13086"/>
    </source>
</evidence>
<dbReference type="InterPro" id="IPR047187">
    <property type="entry name" value="SF1_C_Upf1"/>
</dbReference>
<dbReference type="PANTHER" id="PTHR10887">
    <property type="entry name" value="DNA2/NAM7 HELICASE FAMILY"/>
    <property type="match status" value="1"/>
</dbReference>
<dbReference type="InterPro" id="IPR041679">
    <property type="entry name" value="DNA2/NAM7-like_C"/>
</dbReference>
<dbReference type="EMBL" id="CP031035">
    <property type="protein sequence ID" value="QDZ19049.1"/>
    <property type="molecule type" value="Genomic_DNA"/>
</dbReference>
<dbReference type="Pfam" id="PF13087">
    <property type="entry name" value="AAA_12"/>
    <property type="match status" value="1"/>
</dbReference>
<dbReference type="Gene3D" id="3.40.50.300">
    <property type="entry name" value="P-loop containing nucleotide triphosphate hydrolases"/>
    <property type="match status" value="2"/>
</dbReference>
<dbReference type="GO" id="GO:0016787">
    <property type="term" value="F:hydrolase activity"/>
    <property type="evidence" value="ECO:0007669"/>
    <property type="project" value="UniProtKB-KW"/>
</dbReference>
<dbReference type="InterPro" id="IPR027417">
    <property type="entry name" value="P-loop_NTPase"/>
</dbReference>
<dbReference type="SUPFAM" id="SSF52540">
    <property type="entry name" value="P-loop containing nucleoside triphosphate hydrolases"/>
    <property type="match status" value="1"/>
</dbReference>
<evidence type="ECO:0000259" key="2">
    <source>
        <dbReference type="Pfam" id="PF13087"/>
    </source>
</evidence>